<dbReference type="EMBL" id="ML210207">
    <property type="protein sequence ID" value="TFK24043.1"/>
    <property type="molecule type" value="Genomic_DNA"/>
</dbReference>
<evidence type="ECO:0008006" key="3">
    <source>
        <dbReference type="Google" id="ProtNLM"/>
    </source>
</evidence>
<keyword evidence="2" id="KW-1185">Reference proteome</keyword>
<dbReference type="AlphaFoldDB" id="A0A5C3KW16"/>
<evidence type="ECO:0000313" key="2">
    <source>
        <dbReference type="Proteomes" id="UP000307440"/>
    </source>
</evidence>
<reference evidence="1 2" key="1">
    <citation type="journal article" date="2019" name="Nat. Ecol. Evol.">
        <title>Megaphylogeny resolves global patterns of mushroom evolution.</title>
        <authorList>
            <person name="Varga T."/>
            <person name="Krizsan K."/>
            <person name="Foldi C."/>
            <person name="Dima B."/>
            <person name="Sanchez-Garcia M."/>
            <person name="Sanchez-Ramirez S."/>
            <person name="Szollosi G.J."/>
            <person name="Szarkandi J.G."/>
            <person name="Papp V."/>
            <person name="Albert L."/>
            <person name="Andreopoulos W."/>
            <person name="Angelini C."/>
            <person name="Antonin V."/>
            <person name="Barry K.W."/>
            <person name="Bougher N.L."/>
            <person name="Buchanan P."/>
            <person name="Buyck B."/>
            <person name="Bense V."/>
            <person name="Catcheside P."/>
            <person name="Chovatia M."/>
            <person name="Cooper J."/>
            <person name="Damon W."/>
            <person name="Desjardin D."/>
            <person name="Finy P."/>
            <person name="Geml J."/>
            <person name="Haridas S."/>
            <person name="Hughes K."/>
            <person name="Justo A."/>
            <person name="Karasinski D."/>
            <person name="Kautmanova I."/>
            <person name="Kiss B."/>
            <person name="Kocsube S."/>
            <person name="Kotiranta H."/>
            <person name="LaButti K.M."/>
            <person name="Lechner B.E."/>
            <person name="Liimatainen K."/>
            <person name="Lipzen A."/>
            <person name="Lukacs Z."/>
            <person name="Mihaltcheva S."/>
            <person name="Morgado L.N."/>
            <person name="Niskanen T."/>
            <person name="Noordeloos M.E."/>
            <person name="Ohm R.A."/>
            <person name="Ortiz-Santana B."/>
            <person name="Ovrebo C."/>
            <person name="Racz N."/>
            <person name="Riley R."/>
            <person name="Savchenko A."/>
            <person name="Shiryaev A."/>
            <person name="Soop K."/>
            <person name="Spirin V."/>
            <person name="Szebenyi C."/>
            <person name="Tomsovsky M."/>
            <person name="Tulloss R.E."/>
            <person name="Uehling J."/>
            <person name="Grigoriev I.V."/>
            <person name="Vagvolgyi C."/>
            <person name="Papp T."/>
            <person name="Martin F.M."/>
            <person name="Miettinen O."/>
            <person name="Hibbett D.S."/>
            <person name="Nagy L.G."/>
        </authorList>
    </citation>
    <scope>NUCLEOTIDE SEQUENCE [LARGE SCALE GENOMIC DNA]</scope>
    <source>
        <strain evidence="1 2">CBS 121175</strain>
    </source>
</reference>
<sequence>MLVESGCVWKQLIIFDEGVGLQLQSYTPDWSLPTVKELTCAKAQFETEIKFPNLQSFGSFPDITPGFSRYNVPPVLRFQHQNIRSLHLFLFKRTYRLDIHILPLMPALEELVLQHIGGTPLSPTDGRVRDNPITHDRLEKVVLVSSFHTSVLVGLRLPSLALFRMVGMPQPDHATISQLLKTSLQPNITVSLEDCPWEIGLMEYLVEVDTAEVKTQLRAHLLNLDRIGHHWQHHAFKGYDIFPAAIKTIVCRDAAPTSSYTPWLEHLVQWYTQEGGREIDIYHPTTPPSTHNDNLKTQLREIGIHFHDCSPSKIAHMLEYDLIGHHRIRTPQDSTMSVLW</sequence>
<organism evidence="1 2">
    <name type="scientific">Coprinopsis marcescibilis</name>
    <name type="common">Agaric fungus</name>
    <name type="synonym">Psathyrella marcescibilis</name>
    <dbReference type="NCBI Taxonomy" id="230819"/>
    <lineage>
        <taxon>Eukaryota</taxon>
        <taxon>Fungi</taxon>
        <taxon>Dikarya</taxon>
        <taxon>Basidiomycota</taxon>
        <taxon>Agaricomycotina</taxon>
        <taxon>Agaricomycetes</taxon>
        <taxon>Agaricomycetidae</taxon>
        <taxon>Agaricales</taxon>
        <taxon>Agaricineae</taxon>
        <taxon>Psathyrellaceae</taxon>
        <taxon>Coprinopsis</taxon>
    </lineage>
</organism>
<accession>A0A5C3KW16</accession>
<name>A0A5C3KW16_COPMA</name>
<dbReference type="Proteomes" id="UP000307440">
    <property type="component" value="Unassembled WGS sequence"/>
</dbReference>
<gene>
    <name evidence="1" type="ORF">FA15DRAFT_704907</name>
</gene>
<protein>
    <recommendedName>
        <fullName evidence="3">F-box domain-containing protein</fullName>
    </recommendedName>
</protein>
<proteinExistence type="predicted"/>
<evidence type="ECO:0000313" key="1">
    <source>
        <dbReference type="EMBL" id="TFK24043.1"/>
    </source>
</evidence>